<evidence type="ECO:0000256" key="7">
    <source>
        <dbReference type="ARBA" id="ARBA00023242"/>
    </source>
</evidence>
<dbReference type="Gene3D" id="3.30.420.10">
    <property type="entry name" value="Ribonuclease H-like superfamily/Ribonuclease H"/>
    <property type="match status" value="1"/>
</dbReference>
<evidence type="ECO:0000256" key="5">
    <source>
        <dbReference type="ARBA" id="ARBA00022839"/>
    </source>
</evidence>
<dbReference type="InterPro" id="IPR036397">
    <property type="entry name" value="RNaseH_sf"/>
</dbReference>
<dbReference type="PANTHER" id="PTHR13620:SF109">
    <property type="entry name" value="3'-5' EXONUCLEASE"/>
    <property type="match status" value="1"/>
</dbReference>
<dbReference type="GO" id="GO:0008408">
    <property type="term" value="F:3'-5' exonuclease activity"/>
    <property type="evidence" value="ECO:0007669"/>
    <property type="project" value="UniProtKB-ARBA"/>
</dbReference>
<dbReference type="InterPro" id="IPR002562">
    <property type="entry name" value="3'-5'_exonuclease_dom"/>
</dbReference>
<evidence type="ECO:0000256" key="8">
    <source>
        <dbReference type="ARBA" id="ARBA00040531"/>
    </source>
</evidence>
<keyword evidence="7" id="KW-0539">Nucleus</keyword>
<feature type="domain" description="3'-5' exonuclease" evidence="11">
    <location>
        <begin position="583"/>
        <end position="762"/>
    </location>
</feature>
<comment type="subcellular location">
    <subcellularLocation>
        <location evidence="1">Nucleus</location>
    </subcellularLocation>
</comment>
<keyword evidence="3" id="KW-0479">Metal-binding</keyword>
<evidence type="ECO:0000256" key="9">
    <source>
        <dbReference type="ARBA" id="ARBA00042761"/>
    </source>
</evidence>
<accession>A0ABD3PIQ6</accession>
<feature type="compositionally biased region" description="Basic and acidic residues" evidence="10">
    <location>
        <begin position="16"/>
        <end position="29"/>
    </location>
</feature>
<dbReference type="PANTHER" id="PTHR13620">
    <property type="entry name" value="3-5 EXONUCLEASE"/>
    <property type="match status" value="1"/>
</dbReference>
<organism evidence="12 13">
    <name type="scientific">Cyclotella atomus</name>
    <dbReference type="NCBI Taxonomy" id="382360"/>
    <lineage>
        <taxon>Eukaryota</taxon>
        <taxon>Sar</taxon>
        <taxon>Stramenopiles</taxon>
        <taxon>Ochrophyta</taxon>
        <taxon>Bacillariophyta</taxon>
        <taxon>Coscinodiscophyceae</taxon>
        <taxon>Thalassiosirophycidae</taxon>
        <taxon>Stephanodiscales</taxon>
        <taxon>Stephanodiscaceae</taxon>
        <taxon>Cyclotella</taxon>
    </lineage>
</organism>
<evidence type="ECO:0000313" key="12">
    <source>
        <dbReference type="EMBL" id="KAL3786315.1"/>
    </source>
</evidence>
<evidence type="ECO:0000256" key="1">
    <source>
        <dbReference type="ARBA" id="ARBA00004123"/>
    </source>
</evidence>
<feature type="compositionally biased region" description="Basic residues" evidence="10">
    <location>
        <begin position="1438"/>
        <end position="1452"/>
    </location>
</feature>
<feature type="compositionally biased region" description="Polar residues" evidence="10">
    <location>
        <begin position="894"/>
        <end position="913"/>
    </location>
</feature>
<feature type="region of interest" description="Disordered" evidence="10">
    <location>
        <begin position="894"/>
        <end position="938"/>
    </location>
</feature>
<comment type="caution">
    <text evidence="12">The sequence shown here is derived from an EMBL/GenBank/DDBJ whole genome shotgun (WGS) entry which is preliminary data.</text>
</comment>
<dbReference type="InterPro" id="IPR051132">
    <property type="entry name" value="3-5_Exonuclease_domain"/>
</dbReference>
<evidence type="ECO:0000313" key="13">
    <source>
        <dbReference type="Proteomes" id="UP001530400"/>
    </source>
</evidence>
<feature type="region of interest" description="Disordered" evidence="10">
    <location>
        <begin position="1432"/>
        <end position="1455"/>
    </location>
</feature>
<gene>
    <name evidence="12" type="ORF">ACHAWO_009659</name>
</gene>
<protein>
    <recommendedName>
        <fullName evidence="8">3'-5' exonuclease</fullName>
    </recommendedName>
    <alternativeName>
        <fullName evidence="9">Werner Syndrome-like exonuclease</fullName>
    </alternativeName>
</protein>
<keyword evidence="2" id="KW-0540">Nuclease</keyword>
<dbReference type="EMBL" id="JALLPJ020000655">
    <property type="protein sequence ID" value="KAL3786315.1"/>
    <property type="molecule type" value="Genomic_DNA"/>
</dbReference>
<evidence type="ECO:0000256" key="10">
    <source>
        <dbReference type="SAM" id="MobiDB-lite"/>
    </source>
</evidence>
<keyword evidence="6" id="KW-0460">Magnesium</keyword>
<dbReference type="GO" id="GO:0005634">
    <property type="term" value="C:nucleus"/>
    <property type="evidence" value="ECO:0007669"/>
    <property type="project" value="UniProtKB-SubCell"/>
</dbReference>
<evidence type="ECO:0000256" key="4">
    <source>
        <dbReference type="ARBA" id="ARBA00022801"/>
    </source>
</evidence>
<dbReference type="Proteomes" id="UP001530400">
    <property type="component" value="Unassembled WGS sequence"/>
</dbReference>
<dbReference type="Pfam" id="PF01612">
    <property type="entry name" value="DNA_pol_A_exo1"/>
    <property type="match status" value="1"/>
</dbReference>
<proteinExistence type="predicted"/>
<dbReference type="GO" id="GO:0046872">
    <property type="term" value="F:metal ion binding"/>
    <property type="evidence" value="ECO:0007669"/>
    <property type="project" value="UniProtKB-KW"/>
</dbReference>
<keyword evidence="5" id="KW-0269">Exonuclease</keyword>
<keyword evidence="4" id="KW-0378">Hydrolase</keyword>
<dbReference type="SUPFAM" id="SSF53098">
    <property type="entry name" value="Ribonuclease H-like"/>
    <property type="match status" value="1"/>
</dbReference>
<evidence type="ECO:0000256" key="2">
    <source>
        <dbReference type="ARBA" id="ARBA00022722"/>
    </source>
</evidence>
<reference evidence="12 13" key="1">
    <citation type="submission" date="2024-10" db="EMBL/GenBank/DDBJ databases">
        <title>Updated reference genomes for cyclostephanoid diatoms.</title>
        <authorList>
            <person name="Roberts W.R."/>
            <person name="Alverson A.J."/>
        </authorList>
    </citation>
    <scope>NUCLEOTIDE SEQUENCE [LARGE SCALE GENOMIC DNA]</scope>
    <source>
        <strain evidence="12 13">AJA010-31</strain>
    </source>
</reference>
<evidence type="ECO:0000256" key="6">
    <source>
        <dbReference type="ARBA" id="ARBA00022842"/>
    </source>
</evidence>
<sequence length="1491" mass="169133">MPRGKDLAPRKRRKKTDAEKEVTRLAKEEKKRRRQQHDDEMKRKADHKRKMNFFRPFDCGDTNIDNGIPGNRDDSTDDVIMETTDIIDTDDDGIITFSEEIDAGCADEDPSIVANLDIDEDAADDLDEGAEAEPDNQAPSKLKCGVQATFMIHIQERLKKEIANKTKALERKWLLDHLKMNDGWIRKEQAESMIRSLTSSRQSPSTCNDATIKWAKYNRPYYKDIKVWLPDLLLLGGCTPCCPSCKSDSHVVRHGFNTNHIGREVIGLTENYYILTCRYKCKSCEQKKRELLQAAIAEESPVPVKLKYTFMGWDAESLPLTALGAGDEFPAILTWRAGIDKELLDLMRPLFDKGVRPEAFSDTILELHAKEHTRAWLRYEREFMLEKRKNALDKDWAAWPEFSSMYDPDLWNDHTPTGTYLAKAYKRSNQEMRLHLDKEVKKRGAKSLHPDTSYKEGKNLCQWRGKSIFNGLETVLTEVGEVRIQHHVVSDSHDQKTTPLEAFKKTTQEYGLPQPQLIFTDNPSRDYNFYFNMFESIQQQKAKFNAGLSDLAAPNESSYPFDPETPHLKIISTAEEINLAIASMMEIMDTQKGFALDSEHKVTFNGRGMGKEESKIGLIQIAFFNKSENDRIQYIFIRTHKLKKLPIPLVRLLSGPVPVIGVNVGGDLARIAHDFDIGHAMGNRPKNTIINLGTYARKRDVIQNGAIGMKQLIKTVLGLTVDKNKNDTFSDWNAKELSASQIKYALIDVDGPLKVFLELSKKPDLTQRLKLSEASIGKLVDVVPRYGSVACMATRAASGRIIDAVYCESPEGIVQSKVRAGAGMVAVQLDTIYSPSLQIPHYRKIDKNAKPTLADFGNGMLILPIQMLKEHIESDEIREYGGSVANQSGLTVPATSISQRGDEGLSSQNVSVDESNEECDHDLPHQNNTVDGSRLNGDDDIDEYSQEYTDDYLTGNALDDIGIDLTLDDIELLRASAVEGEFVSGDRIPLHCEWLPDAPSPNEICDVYSPQLGDVFHAMNRPYVPINHEAKKGYFVALQNAFFVYNEEQMKHLVDRMKDSGVTDGEIERMKYFNSQIFISCVERQVPPPSILYWRVRAVFALYGSMIDGKTNKPLFTAKAWAKAKGILTEILLGYYSDPPGMCMYTKRMRRNGTVHKNKYGIEMIECIRGTNRTEAYHKNLIVTFRHWHTGIEMSDCLLSERRHRHNHRCSERRRFGFPTLGHFDTWLVDQLQILVLANRGRVLYPNWSNSSDYRDTDESFDTVAIHSLELDEALKYEWENRINKQAVKLTSDQSYMCRRMGVPLPFLPFSTQEENQLFANCALADDFPMQNADEAAIAWCKYVDGVTIFPKLPVHIRTHKEAFERNMRVKDCVERARSGKERLDELNNAVKPTVAANSEAVTCPDALPPIHPNATHNEPHVITAGTAIGLPVYPSDKRRRGSRGHDKKQRAPRSCGRCKLYNGEHMHECVGRGRGGNDACQYFDFDGTPR</sequence>
<keyword evidence="13" id="KW-1185">Reference proteome</keyword>
<evidence type="ECO:0000259" key="11">
    <source>
        <dbReference type="Pfam" id="PF01612"/>
    </source>
</evidence>
<dbReference type="InterPro" id="IPR012337">
    <property type="entry name" value="RNaseH-like_sf"/>
</dbReference>
<evidence type="ECO:0000256" key="3">
    <source>
        <dbReference type="ARBA" id="ARBA00022723"/>
    </source>
</evidence>
<name>A0ABD3PIQ6_9STRA</name>
<feature type="region of interest" description="Disordered" evidence="10">
    <location>
        <begin position="1"/>
        <end position="77"/>
    </location>
</feature>